<dbReference type="Proteomes" id="UP001549366">
    <property type="component" value="Unassembled WGS sequence"/>
</dbReference>
<name>A0ABV2SMD2_9GAMM</name>
<gene>
    <name evidence="2" type="ORF">V5J35_004113</name>
</gene>
<keyword evidence="3" id="KW-1185">Reference proteome</keyword>
<proteinExistence type="predicted"/>
<comment type="caution">
    <text evidence="2">The sequence shown here is derived from an EMBL/GenBank/DDBJ whole genome shotgun (WGS) entry which is preliminary data.</text>
</comment>
<evidence type="ECO:0000313" key="3">
    <source>
        <dbReference type="Proteomes" id="UP001549366"/>
    </source>
</evidence>
<accession>A0ABV2SMD2</accession>
<organism evidence="2 3">
    <name type="scientific">Endozoicomonas lisbonensis</name>
    <dbReference type="NCBI Taxonomy" id="3120522"/>
    <lineage>
        <taxon>Bacteria</taxon>
        <taxon>Pseudomonadati</taxon>
        <taxon>Pseudomonadota</taxon>
        <taxon>Gammaproteobacteria</taxon>
        <taxon>Oceanospirillales</taxon>
        <taxon>Endozoicomonadaceae</taxon>
        <taxon>Endozoicomonas</taxon>
    </lineage>
</organism>
<dbReference type="RefSeq" id="WP_354008960.1">
    <property type="nucleotide sequence ID" value="NZ_JBEWTA010000001.1"/>
</dbReference>
<reference evidence="2 3" key="1">
    <citation type="submission" date="2024-06" db="EMBL/GenBank/DDBJ databases">
        <title>Genomic Encyclopedia of Type Strains, Phase V (KMG-V): Genome sequencing to study the core and pangenomes of soil and plant-associated prokaryotes.</title>
        <authorList>
            <person name="Whitman W."/>
        </authorList>
    </citation>
    <scope>NUCLEOTIDE SEQUENCE [LARGE SCALE GENOMIC DNA]</scope>
    <source>
        <strain evidence="2 3">NE40</strain>
    </source>
</reference>
<feature type="region of interest" description="Disordered" evidence="1">
    <location>
        <begin position="185"/>
        <end position="220"/>
    </location>
</feature>
<dbReference type="EMBL" id="JBEWTB010000002">
    <property type="protein sequence ID" value="MET4758921.1"/>
    <property type="molecule type" value="Genomic_DNA"/>
</dbReference>
<evidence type="ECO:0000256" key="1">
    <source>
        <dbReference type="SAM" id="MobiDB-lite"/>
    </source>
</evidence>
<protein>
    <submittedName>
        <fullName evidence="2">Uncharacterized protein</fullName>
    </submittedName>
</protein>
<sequence length="282" mass="31709">MDSLIRPRDIVGAFTWQKLQKKGTWLDSKNEVSGLWGLRRLVKPLPLLGRLAEPKASQASISRIKQQLRNRNISETNIRLLLKTANIIKLGYSRGVLTEKAYKAINKENLEKLVTAANKSRGELLELAASQSRGALARYIEKERQEMGAIGSALPVIPGTQPVTPYLQPAGTRKKPRRIPITRPAITERDVAPEPPVRQLNQTTTKATDDESPRNPQPEEIEFRHLFTQLRLKDVRLKAEHFQPLLDGGIIRADNLHGNNDNAIEQLTRQACEHLGLDQPQT</sequence>
<evidence type="ECO:0000313" key="2">
    <source>
        <dbReference type="EMBL" id="MET4758921.1"/>
    </source>
</evidence>